<dbReference type="InterPro" id="IPR025659">
    <property type="entry name" value="Tubby-like_C"/>
</dbReference>
<dbReference type="STRING" id="103827.A0A0N5DBW8"/>
<organism evidence="9">
    <name type="scientific">Thelazia callipaeda</name>
    <name type="common">Oriental eyeworm</name>
    <name type="synonym">Parasitic nematode</name>
    <dbReference type="NCBI Taxonomy" id="103827"/>
    <lineage>
        <taxon>Eukaryota</taxon>
        <taxon>Metazoa</taxon>
        <taxon>Ecdysozoa</taxon>
        <taxon>Nematoda</taxon>
        <taxon>Chromadorea</taxon>
        <taxon>Rhabditida</taxon>
        <taxon>Spirurina</taxon>
        <taxon>Spiruromorpha</taxon>
        <taxon>Thelazioidea</taxon>
        <taxon>Thelaziidae</taxon>
        <taxon>Thelazia</taxon>
    </lineage>
</organism>
<dbReference type="PANTHER" id="PTHR16517:SF7">
    <property type="entry name" value="PROTEIN KING TUBBY"/>
    <property type="match status" value="1"/>
</dbReference>
<comment type="similarity">
    <text evidence="2 4">Belongs to the TUB family.</text>
</comment>
<dbReference type="GO" id="GO:0005737">
    <property type="term" value="C:cytoplasm"/>
    <property type="evidence" value="ECO:0007669"/>
    <property type="project" value="UniProtKB-SubCell"/>
</dbReference>
<reference evidence="7 8" key="2">
    <citation type="submission" date="2018-11" db="EMBL/GenBank/DDBJ databases">
        <authorList>
            <consortium name="Pathogen Informatics"/>
        </authorList>
    </citation>
    <scope>NUCLEOTIDE SEQUENCE [LARGE SCALE GENOMIC DNA]</scope>
</reference>
<feature type="region of interest" description="Disordered" evidence="5">
    <location>
        <begin position="54"/>
        <end position="76"/>
    </location>
</feature>
<feature type="domain" description="Tubby C-terminal" evidence="6">
    <location>
        <begin position="137"/>
        <end position="380"/>
    </location>
</feature>
<dbReference type="AlphaFoldDB" id="A0A0N5DBW8"/>
<gene>
    <name evidence="7" type="ORF">TCLT_LOCUS10669</name>
</gene>
<reference evidence="9" key="1">
    <citation type="submission" date="2017-02" db="UniProtKB">
        <authorList>
            <consortium name="WormBaseParasite"/>
        </authorList>
    </citation>
    <scope>IDENTIFICATION</scope>
</reference>
<proteinExistence type="inferred from homology"/>
<dbReference type="PROSITE" id="PS01200">
    <property type="entry name" value="TUB_1"/>
    <property type="match status" value="1"/>
</dbReference>
<evidence type="ECO:0000313" key="9">
    <source>
        <dbReference type="WBParaSite" id="TCLT_0001068701-mRNA-1"/>
    </source>
</evidence>
<keyword evidence="3" id="KW-0963">Cytoplasm</keyword>
<dbReference type="InterPro" id="IPR000007">
    <property type="entry name" value="Tubby_C"/>
</dbReference>
<sequence length="386" mass="43544">MLASVRIRKNNTSMMMVESDHLRTLQNDPGLHGYDGPLSYMSPDDPDRISPTIVPEGTDSTSGITSVPNNSSSEGVEESADNLINTTAVPNSTSVTFEPDDEPSVEPWNDEIEESVIPLGEHPKMNEIITNLDIFVMAPARRNITYKCRITRDKKGVDRGIYPIYYLHLEKDDEKRIFLLAARKRKKSATGNYLISVDPTDLSRDGNSFIGKVRSNALGTHFTLYDNGENPKKTSVIGDLVRQELAAVIYDTNVLGFKGPRKMTILIPGICDAENYRRKEIRPVLERDSILERWKNRESDDLIALQNKSPVWNEDTQSYVLNFHGRVTQASVKNFQIIHEADPKYIVMQFGRIGYDTFTMDFRYPLSALQAFGIAMTSFHGKIACE</sequence>
<dbReference type="GO" id="GO:0061512">
    <property type="term" value="P:protein localization to cilium"/>
    <property type="evidence" value="ECO:0007669"/>
    <property type="project" value="TreeGrafter"/>
</dbReference>
<evidence type="ECO:0000256" key="2">
    <source>
        <dbReference type="ARBA" id="ARBA00007129"/>
    </source>
</evidence>
<dbReference type="Gene3D" id="3.20.90.10">
    <property type="entry name" value="Tubby Protein, Chain A"/>
    <property type="match status" value="1"/>
</dbReference>
<feature type="compositionally biased region" description="Polar residues" evidence="5">
    <location>
        <begin position="58"/>
        <end position="74"/>
    </location>
</feature>
<dbReference type="OMA" id="QQSCWAQ"/>
<dbReference type="WBParaSite" id="TCLT_0001068701-mRNA-1">
    <property type="protein sequence ID" value="TCLT_0001068701-mRNA-1"/>
    <property type="gene ID" value="TCLT_0001068701"/>
</dbReference>
<comment type="subcellular location">
    <subcellularLocation>
        <location evidence="1">Cytoplasm</location>
    </subcellularLocation>
</comment>
<name>A0A0N5DBW8_THECL</name>
<dbReference type="PROSITE" id="PS01201">
    <property type="entry name" value="TUB_2"/>
    <property type="match status" value="1"/>
</dbReference>
<evidence type="ECO:0000256" key="4">
    <source>
        <dbReference type="RuleBase" id="RU361125"/>
    </source>
</evidence>
<evidence type="ECO:0000313" key="8">
    <source>
        <dbReference type="Proteomes" id="UP000276776"/>
    </source>
</evidence>
<dbReference type="InterPro" id="IPR018066">
    <property type="entry name" value="Tubby_C_CS"/>
</dbReference>
<dbReference type="GO" id="GO:0005929">
    <property type="term" value="C:cilium"/>
    <property type="evidence" value="ECO:0007669"/>
    <property type="project" value="TreeGrafter"/>
</dbReference>
<accession>A0A0N5DBW8</accession>
<evidence type="ECO:0000256" key="1">
    <source>
        <dbReference type="ARBA" id="ARBA00004496"/>
    </source>
</evidence>
<dbReference type="FunFam" id="3.20.90.10:FF:000001">
    <property type="entry name" value="Tubby-like protein"/>
    <property type="match status" value="1"/>
</dbReference>
<dbReference type="Proteomes" id="UP000276776">
    <property type="component" value="Unassembled WGS sequence"/>
</dbReference>
<keyword evidence="8" id="KW-1185">Reference proteome</keyword>
<dbReference type="OrthoDB" id="8775810at2759"/>
<evidence type="ECO:0000313" key="7">
    <source>
        <dbReference type="EMBL" id="VDN08378.1"/>
    </source>
</evidence>
<dbReference type="PANTHER" id="PTHR16517">
    <property type="entry name" value="TUBBY-RELATED"/>
    <property type="match status" value="1"/>
</dbReference>
<dbReference type="Pfam" id="PF01167">
    <property type="entry name" value="Tub"/>
    <property type="match status" value="1"/>
</dbReference>
<evidence type="ECO:0000256" key="3">
    <source>
        <dbReference type="ARBA" id="ARBA00022490"/>
    </source>
</evidence>
<dbReference type="PRINTS" id="PR01573">
    <property type="entry name" value="SUPERTUBBY"/>
</dbReference>
<evidence type="ECO:0000256" key="5">
    <source>
        <dbReference type="SAM" id="MobiDB-lite"/>
    </source>
</evidence>
<evidence type="ECO:0000259" key="6">
    <source>
        <dbReference type="Pfam" id="PF01167"/>
    </source>
</evidence>
<dbReference type="EMBL" id="UYYF01005253">
    <property type="protein sequence ID" value="VDN08378.1"/>
    <property type="molecule type" value="Genomic_DNA"/>
</dbReference>
<dbReference type="SUPFAM" id="SSF54518">
    <property type="entry name" value="Tubby C-terminal domain-like"/>
    <property type="match status" value="1"/>
</dbReference>
<protein>
    <recommendedName>
        <fullName evidence="4">Tubby-like protein</fullName>
    </recommendedName>
</protein>